<gene>
    <name evidence="1" type="ORF">FHX53_001539</name>
</gene>
<dbReference type="AlphaFoldDB" id="A0A839E8Y6"/>
<name>A0A839E8Y6_9MICO</name>
<sequence>MRRDQTRPARPRASRAIAVGAVVAVVAVLGGCSGPPEDQNAELSGCLAGDRGTLALGVTNSAGEPLAITGIELAESEGVEVVDRFVAIDPEARATPVLFDAAPSGTSGRSAFDGVDLTDASIEPDAAAYVGIEVERTGPAEGVVNGVVITTEERETIAPVSLELRDYCG</sequence>
<dbReference type="RefSeq" id="WP_182490761.1">
    <property type="nucleotide sequence ID" value="NZ_BAAAOV010000001.1"/>
</dbReference>
<reference evidence="1 2" key="1">
    <citation type="submission" date="2020-07" db="EMBL/GenBank/DDBJ databases">
        <title>Sequencing the genomes of 1000 actinobacteria strains.</title>
        <authorList>
            <person name="Klenk H.-P."/>
        </authorList>
    </citation>
    <scope>NUCLEOTIDE SEQUENCE [LARGE SCALE GENOMIC DNA]</scope>
    <source>
        <strain evidence="1 2">DSM 19663</strain>
    </source>
</reference>
<evidence type="ECO:0000313" key="2">
    <source>
        <dbReference type="Proteomes" id="UP000585905"/>
    </source>
</evidence>
<dbReference type="PROSITE" id="PS51257">
    <property type="entry name" value="PROKAR_LIPOPROTEIN"/>
    <property type="match status" value="1"/>
</dbReference>
<protein>
    <submittedName>
        <fullName evidence="1">Uncharacterized protein</fullName>
    </submittedName>
</protein>
<accession>A0A839E8Y6</accession>
<proteinExistence type="predicted"/>
<comment type="caution">
    <text evidence="1">The sequence shown here is derived from an EMBL/GenBank/DDBJ whole genome shotgun (WGS) entry which is preliminary data.</text>
</comment>
<evidence type="ECO:0000313" key="1">
    <source>
        <dbReference type="EMBL" id="MBA8847947.1"/>
    </source>
</evidence>
<dbReference type="EMBL" id="JACGWX010000003">
    <property type="protein sequence ID" value="MBA8847947.1"/>
    <property type="molecule type" value="Genomic_DNA"/>
</dbReference>
<organism evidence="1 2">
    <name type="scientific">Microcella alkalica</name>
    <dbReference type="NCBI Taxonomy" id="355930"/>
    <lineage>
        <taxon>Bacteria</taxon>
        <taxon>Bacillati</taxon>
        <taxon>Actinomycetota</taxon>
        <taxon>Actinomycetes</taxon>
        <taxon>Micrococcales</taxon>
        <taxon>Microbacteriaceae</taxon>
        <taxon>Microcella</taxon>
    </lineage>
</organism>
<dbReference type="Proteomes" id="UP000585905">
    <property type="component" value="Unassembled WGS sequence"/>
</dbReference>
<keyword evidence="2" id="KW-1185">Reference proteome</keyword>